<proteinExistence type="predicted"/>
<name>A0AA48L3Z6_9TREE</name>
<evidence type="ECO:0008006" key="3">
    <source>
        <dbReference type="Google" id="ProtNLM"/>
    </source>
</evidence>
<keyword evidence="2" id="KW-1185">Reference proteome</keyword>
<dbReference type="AlphaFoldDB" id="A0AA48L3Z6"/>
<sequence length="294" mass="30884">MSLRSAILKATIPLIPEAGFSRAALSAGLASLPASSSKVQDDAGREAVIDTLFSGNAASDAPRALVQAWEDEGRAIMHNGVKGDALERLVTVLGRRLEWSASVGEHLLDAHALLVAPTSSTPLPAPLLALLDRVPCPPFPISRVVDPLPHSPTLGSTGGRLPLPGLHAAAPLMYAWRVADEAVYAAQPDKGRQGVMREPAGAGVEWYSHRAGLALAYLQAEAYLLQPIDTATKAPAPGYNPHLPTALASLRDSLGQYATARRSLGQAESATESAISFIELMTRSIAGIVRSRGF</sequence>
<dbReference type="RefSeq" id="XP_060456778.1">
    <property type="nucleotide sequence ID" value="XM_060600157.1"/>
</dbReference>
<protein>
    <recommendedName>
        <fullName evidence="3">COQ9 domain-containing protein</fullName>
    </recommendedName>
</protein>
<organism evidence="1 2">
    <name type="scientific">Cutaneotrichosporon cavernicola</name>
    <dbReference type="NCBI Taxonomy" id="279322"/>
    <lineage>
        <taxon>Eukaryota</taxon>
        <taxon>Fungi</taxon>
        <taxon>Dikarya</taxon>
        <taxon>Basidiomycota</taxon>
        <taxon>Agaricomycotina</taxon>
        <taxon>Tremellomycetes</taxon>
        <taxon>Trichosporonales</taxon>
        <taxon>Trichosporonaceae</taxon>
        <taxon>Cutaneotrichosporon</taxon>
    </lineage>
</organism>
<reference evidence="1" key="1">
    <citation type="journal article" date="2023" name="BMC Genomics">
        <title>Chromosome-level genome assemblies of Cutaneotrichosporon spp. (Trichosporonales, Basidiomycota) reveal imbalanced evolution between nucleotide sequences and chromosome synteny.</title>
        <authorList>
            <person name="Kobayashi Y."/>
            <person name="Kayamori A."/>
            <person name="Aoki K."/>
            <person name="Shiwa Y."/>
            <person name="Matsutani M."/>
            <person name="Fujita N."/>
            <person name="Sugita T."/>
            <person name="Iwasaki W."/>
            <person name="Tanaka N."/>
            <person name="Takashima M."/>
        </authorList>
    </citation>
    <scope>NUCLEOTIDE SEQUENCE</scope>
    <source>
        <strain evidence="1">HIS019</strain>
    </source>
</reference>
<accession>A0AA48L3Z6</accession>
<evidence type="ECO:0000313" key="1">
    <source>
        <dbReference type="EMBL" id="BEI91513.1"/>
    </source>
</evidence>
<gene>
    <name evidence="1" type="ORF">CcaverHIS019_0403330</name>
</gene>
<dbReference type="KEGG" id="ccac:CcaHIS019_0403330"/>
<dbReference type="GeneID" id="85495383"/>
<dbReference type="EMBL" id="AP028215">
    <property type="protein sequence ID" value="BEI91513.1"/>
    <property type="molecule type" value="Genomic_DNA"/>
</dbReference>
<evidence type="ECO:0000313" key="2">
    <source>
        <dbReference type="Proteomes" id="UP001233271"/>
    </source>
</evidence>
<dbReference type="Proteomes" id="UP001233271">
    <property type="component" value="Chromosome 4"/>
</dbReference>